<dbReference type="RefSeq" id="WP_135763790.1">
    <property type="nucleotide sequence ID" value="NZ_RQHV01000042.1"/>
</dbReference>
<dbReference type="Pfam" id="PF01740">
    <property type="entry name" value="STAS"/>
    <property type="match status" value="1"/>
</dbReference>
<evidence type="ECO:0000313" key="4">
    <source>
        <dbReference type="EMBL" id="TGN11032.1"/>
    </source>
</evidence>
<dbReference type="InterPro" id="IPR036513">
    <property type="entry name" value="STAS_dom_sf"/>
</dbReference>
<dbReference type="OrthoDB" id="9796601at2"/>
<comment type="caution">
    <text evidence="4">The sequence shown here is derived from an EMBL/GenBank/DDBJ whole genome shotgun (WGS) entry which is preliminary data.</text>
</comment>
<evidence type="ECO:0000256" key="2">
    <source>
        <dbReference type="RuleBase" id="RU003749"/>
    </source>
</evidence>
<dbReference type="InterPro" id="IPR003658">
    <property type="entry name" value="Anti-sigma_ant"/>
</dbReference>
<organism evidence="4 5">
    <name type="scientific">Leptospira ilyithenensis</name>
    <dbReference type="NCBI Taxonomy" id="2484901"/>
    <lineage>
        <taxon>Bacteria</taxon>
        <taxon>Pseudomonadati</taxon>
        <taxon>Spirochaetota</taxon>
        <taxon>Spirochaetia</taxon>
        <taxon>Leptospirales</taxon>
        <taxon>Leptospiraceae</taxon>
        <taxon>Leptospira</taxon>
    </lineage>
</organism>
<keyword evidence="5" id="KW-1185">Reference proteome</keyword>
<dbReference type="GO" id="GO:0043856">
    <property type="term" value="F:anti-sigma factor antagonist activity"/>
    <property type="evidence" value="ECO:0007669"/>
    <property type="project" value="InterPro"/>
</dbReference>
<dbReference type="PROSITE" id="PS50801">
    <property type="entry name" value="STAS"/>
    <property type="match status" value="1"/>
</dbReference>
<evidence type="ECO:0000256" key="1">
    <source>
        <dbReference type="ARBA" id="ARBA00009013"/>
    </source>
</evidence>
<dbReference type="SUPFAM" id="SSF52091">
    <property type="entry name" value="SpoIIaa-like"/>
    <property type="match status" value="1"/>
</dbReference>
<reference evidence="4" key="1">
    <citation type="journal article" date="2019" name="PLoS Negl. Trop. Dis.">
        <title>Revisiting the worldwide diversity of Leptospira species in the environment.</title>
        <authorList>
            <person name="Vincent A.T."/>
            <person name="Schiettekatte O."/>
            <person name="Bourhy P."/>
            <person name="Veyrier F.J."/>
            <person name="Picardeau M."/>
        </authorList>
    </citation>
    <scope>NUCLEOTIDE SEQUENCE [LARGE SCALE GENOMIC DNA]</scope>
    <source>
        <strain evidence="4">201400974</strain>
    </source>
</reference>
<dbReference type="PANTHER" id="PTHR33495:SF2">
    <property type="entry name" value="ANTI-SIGMA FACTOR ANTAGONIST TM_1081-RELATED"/>
    <property type="match status" value="1"/>
</dbReference>
<dbReference type="AlphaFoldDB" id="A0A4R9LRM2"/>
<feature type="domain" description="STAS" evidence="3">
    <location>
        <begin position="32"/>
        <end position="130"/>
    </location>
</feature>
<dbReference type="InterPro" id="IPR002645">
    <property type="entry name" value="STAS_dom"/>
</dbReference>
<evidence type="ECO:0000259" key="3">
    <source>
        <dbReference type="PROSITE" id="PS50801"/>
    </source>
</evidence>
<dbReference type="Proteomes" id="UP000298264">
    <property type="component" value="Unassembled WGS sequence"/>
</dbReference>
<dbReference type="Gene3D" id="3.30.750.24">
    <property type="entry name" value="STAS domain"/>
    <property type="match status" value="1"/>
</dbReference>
<name>A0A4R9LRM2_9LEPT</name>
<evidence type="ECO:0000313" key="5">
    <source>
        <dbReference type="Proteomes" id="UP000298264"/>
    </source>
</evidence>
<dbReference type="EMBL" id="RQHV01000042">
    <property type="protein sequence ID" value="TGN11032.1"/>
    <property type="molecule type" value="Genomic_DNA"/>
</dbReference>
<sequence>MSENWNDYAIEAGDFKMEVIEKNRVLLPQTAIVFEVSGEINLYNSQAIKENLERLIEKGIVHIFLYLELVSYIDSSGLGAFLGIHSKLSKVNGFIRLVSPSEKVRYVLELTKLKSLLQIFPTLEAASEVF</sequence>
<dbReference type="PANTHER" id="PTHR33495">
    <property type="entry name" value="ANTI-SIGMA FACTOR ANTAGONIST TM_1081-RELATED-RELATED"/>
    <property type="match status" value="1"/>
</dbReference>
<dbReference type="NCBIfam" id="TIGR00377">
    <property type="entry name" value="ant_ant_sig"/>
    <property type="match status" value="1"/>
</dbReference>
<proteinExistence type="inferred from homology"/>
<gene>
    <name evidence="4" type="ORF">EHS11_07650</name>
</gene>
<dbReference type="CDD" id="cd07043">
    <property type="entry name" value="STAS_anti-anti-sigma_factors"/>
    <property type="match status" value="1"/>
</dbReference>
<accession>A0A4R9LRM2</accession>
<comment type="similarity">
    <text evidence="1 2">Belongs to the anti-sigma-factor antagonist family.</text>
</comment>
<protein>
    <recommendedName>
        <fullName evidence="2">Anti-sigma factor antagonist</fullName>
    </recommendedName>
</protein>